<feature type="region of interest" description="Disordered" evidence="12">
    <location>
        <begin position="1862"/>
        <end position="1885"/>
    </location>
</feature>
<name>A0AAV7ML40_PLEWA</name>
<keyword evidence="4" id="KW-0227">DNA damage</keyword>
<evidence type="ECO:0000256" key="8">
    <source>
        <dbReference type="ARBA" id="ARBA00023204"/>
    </source>
</evidence>
<feature type="compositionally biased region" description="Basic and acidic residues" evidence="12">
    <location>
        <begin position="1277"/>
        <end position="1287"/>
    </location>
</feature>
<dbReference type="InterPro" id="IPR031879">
    <property type="entry name" value="FANCM-MHF-bd"/>
</dbReference>
<evidence type="ECO:0000256" key="5">
    <source>
        <dbReference type="ARBA" id="ARBA00022801"/>
    </source>
</evidence>
<dbReference type="SMART" id="SM00490">
    <property type="entry name" value="HELICc"/>
    <property type="match status" value="1"/>
</dbReference>
<dbReference type="GO" id="GO:0016787">
    <property type="term" value="F:hydrolase activity"/>
    <property type="evidence" value="ECO:0007669"/>
    <property type="project" value="UniProtKB-KW"/>
</dbReference>
<reference evidence="15" key="1">
    <citation type="journal article" date="2022" name="bioRxiv">
        <title>Sequencing and chromosome-scale assembly of the giantPleurodeles waltlgenome.</title>
        <authorList>
            <person name="Brown T."/>
            <person name="Elewa A."/>
            <person name="Iarovenko S."/>
            <person name="Subramanian E."/>
            <person name="Araus A.J."/>
            <person name="Petzold A."/>
            <person name="Susuki M."/>
            <person name="Suzuki K.-i.T."/>
            <person name="Hayashi T."/>
            <person name="Toyoda A."/>
            <person name="Oliveira C."/>
            <person name="Osipova E."/>
            <person name="Leigh N.D."/>
            <person name="Simon A."/>
            <person name="Yun M.H."/>
        </authorList>
    </citation>
    <scope>NUCLEOTIDE SEQUENCE</scope>
    <source>
        <strain evidence="15">20211129_DDA</strain>
        <tissue evidence="15">Liver</tissue>
    </source>
</reference>
<dbReference type="InterPro" id="IPR047418">
    <property type="entry name" value="XPF_nuclease_FANCM"/>
</dbReference>
<feature type="region of interest" description="Disordered" evidence="12">
    <location>
        <begin position="1275"/>
        <end position="1299"/>
    </location>
</feature>
<keyword evidence="9" id="KW-0539">Nucleus</keyword>
<dbReference type="SMART" id="SM00891">
    <property type="entry name" value="ERCC4"/>
    <property type="match status" value="1"/>
</dbReference>
<dbReference type="InterPro" id="IPR027417">
    <property type="entry name" value="P-loop_NTPase"/>
</dbReference>
<keyword evidence="5" id="KW-0378">Hydrolase</keyword>
<dbReference type="Gene3D" id="3.40.50.10130">
    <property type="match status" value="1"/>
</dbReference>
<dbReference type="EMBL" id="JANPWB010000013">
    <property type="protein sequence ID" value="KAJ1104062.1"/>
    <property type="molecule type" value="Genomic_DNA"/>
</dbReference>
<dbReference type="SUPFAM" id="SSF47781">
    <property type="entry name" value="RuvA domain 2-like"/>
    <property type="match status" value="1"/>
</dbReference>
<dbReference type="GO" id="GO:0045003">
    <property type="term" value="P:double-strand break repair via synthesis-dependent strand annealing"/>
    <property type="evidence" value="ECO:0007669"/>
    <property type="project" value="TreeGrafter"/>
</dbReference>
<proteinExistence type="inferred from homology"/>
<dbReference type="Gene3D" id="3.40.50.300">
    <property type="entry name" value="P-loop containing nucleotide triphosphate hydrolases"/>
    <property type="match status" value="2"/>
</dbReference>
<dbReference type="Pfam" id="PF00270">
    <property type="entry name" value="DEAD"/>
    <property type="match status" value="1"/>
</dbReference>
<dbReference type="SUPFAM" id="SSF52980">
    <property type="entry name" value="Restriction endonuclease-like"/>
    <property type="match status" value="1"/>
</dbReference>
<comment type="subcellular location">
    <subcellularLocation>
        <location evidence="1">Nucleus</location>
    </subcellularLocation>
</comment>
<feature type="compositionally biased region" description="Basic and acidic residues" evidence="12">
    <location>
        <begin position="837"/>
        <end position="857"/>
    </location>
</feature>
<feature type="region of interest" description="Disordered" evidence="12">
    <location>
        <begin position="828"/>
        <end position="871"/>
    </location>
</feature>
<gene>
    <name evidence="15" type="ORF">NDU88_001477</name>
</gene>
<dbReference type="Proteomes" id="UP001066276">
    <property type="component" value="Chromosome 9"/>
</dbReference>
<feature type="compositionally biased region" description="Polar residues" evidence="12">
    <location>
        <begin position="1567"/>
        <end position="1581"/>
    </location>
</feature>
<comment type="caution">
    <text evidence="15">The sequence shown here is derived from an EMBL/GenBank/DDBJ whole genome shotgun (WGS) entry which is preliminary data.</text>
</comment>
<evidence type="ECO:0000256" key="6">
    <source>
        <dbReference type="ARBA" id="ARBA00022806"/>
    </source>
</evidence>
<dbReference type="PANTHER" id="PTHR14025">
    <property type="entry name" value="FANCONI ANEMIA GROUP M FANCM FAMILY MEMBER"/>
    <property type="match status" value="1"/>
</dbReference>
<evidence type="ECO:0000313" key="16">
    <source>
        <dbReference type="Proteomes" id="UP001066276"/>
    </source>
</evidence>
<dbReference type="GO" id="GO:0009378">
    <property type="term" value="F:four-way junction helicase activity"/>
    <property type="evidence" value="ECO:0007669"/>
    <property type="project" value="TreeGrafter"/>
</dbReference>
<dbReference type="CDD" id="cd18033">
    <property type="entry name" value="DEXDc_FANCM"/>
    <property type="match status" value="1"/>
</dbReference>
<dbReference type="InterPro" id="IPR011335">
    <property type="entry name" value="Restrct_endonuc-II-like"/>
</dbReference>
<dbReference type="GO" id="GO:0005524">
    <property type="term" value="F:ATP binding"/>
    <property type="evidence" value="ECO:0007669"/>
    <property type="project" value="UniProtKB-KW"/>
</dbReference>
<feature type="region of interest" description="Disordered" evidence="12">
    <location>
        <begin position="74"/>
        <end position="96"/>
    </location>
</feature>
<accession>A0AAV7ML40</accession>
<dbReference type="CDD" id="cd20077">
    <property type="entry name" value="XPF_nuclease_FANCM"/>
    <property type="match status" value="1"/>
</dbReference>
<dbReference type="InterPro" id="IPR011545">
    <property type="entry name" value="DEAD/DEAH_box_helicase_dom"/>
</dbReference>
<keyword evidence="7" id="KW-0067">ATP-binding</keyword>
<dbReference type="GO" id="GO:0000400">
    <property type="term" value="F:four-way junction DNA binding"/>
    <property type="evidence" value="ECO:0007669"/>
    <property type="project" value="TreeGrafter"/>
</dbReference>
<dbReference type="GO" id="GO:0036297">
    <property type="term" value="P:interstrand cross-link repair"/>
    <property type="evidence" value="ECO:0007669"/>
    <property type="project" value="TreeGrafter"/>
</dbReference>
<feature type="domain" description="Helicase C-terminal" evidence="14">
    <location>
        <begin position="484"/>
        <end position="660"/>
    </location>
</feature>
<dbReference type="FunFam" id="1.20.1320.20:FF:000001">
    <property type="entry name" value="Fanconi anemia, complementation group M"/>
    <property type="match status" value="1"/>
</dbReference>
<dbReference type="SUPFAM" id="SSF52540">
    <property type="entry name" value="P-loop containing nucleoside triphosphate hydrolases"/>
    <property type="match status" value="1"/>
</dbReference>
<dbReference type="InterPro" id="IPR039686">
    <property type="entry name" value="FANCM/Mph1-like_ID"/>
</dbReference>
<evidence type="ECO:0000256" key="12">
    <source>
        <dbReference type="SAM" id="MobiDB-lite"/>
    </source>
</evidence>
<dbReference type="GO" id="GO:0005634">
    <property type="term" value="C:nucleus"/>
    <property type="evidence" value="ECO:0007669"/>
    <property type="project" value="UniProtKB-SubCell"/>
</dbReference>
<evidence type="ECO:0000256" key="9">
    <source>
        <dbReference type="ARBA" id="ARBA00023242"/>
    </source>
</evidence>
<keyword evidence="6" id="KW-0347">Helicase</keyword>
<feature type="region of interest" description="Disordered" evidence="12">
    <location>
        <begin position="1528"/>
        <end position="1643"/>
    </location>
</feature>
<dbReference type="Pfam" id="PF00271">
    <property type="entry name" value="Helicase_C"/>
    <property type="match status" value="1"/>
</dbReference>
<keyword evidence="3" id="KW-0547">Nucleotide-binding</keyword>
<feature type="region of interest" description="Disordered" evidence="12">
    <location>
        <begin position="1656"/>
        <end position="1680"/>
    </location>
</feature>
<dbReference type="CDD" id="cd12091">
    <property type="entry name" value="FANCM_ID"/>
    <property type="match status" value="1"/>
</dbReference>
<dbReference type="GO" id="GO:0043138">
    <property type="term" value="F:3'-5' DNA helicase activity"/>
    <property type="evidence" value="ECO:0007669"/>
    <property type="project" value="InterPro"/>
</dbReference>
<organism evidence="15 16">
    <name type="scientific">Pleurodeles waltl</name>
    <name type="common">Iberian ribbed newt</name>
    <dbReference type="NCBI Taxonomy" id="8319"/>
    <lineage>
        <taxon>Eukaryota</taxon>
        <taxon>Metazoa</taxon>
        <taxon>Chordata</taxon>
        <taxon>Craniata</taxon>
        <taxon>Vertebrata</taxon>
        <taxon>Euteleostomi</taxon>
        <taxon>Amphibia</taxon>
        <taxon>Batrachia</taxon>
        <taxon>Caudata</taxon>
        <taxon>Salamandroidea</taxon>
        <taxon>Salamandridae</taxon>
        <taxon>Pleurodelinae</taxon>
        <taxon>Pleurodeles</taxon>
    </lineage>
</organism>
<feature type="compositionally biased region" description="Low complexity" evidence="12">
    <location>
        <begin position="1613"/>
        <end position="1622"/>
    </location>
</feature>
<dbReference type="Gene3D" id="1.10.150.20">
    <property type="entry name" value="5' to 3' exonuclease, C-terminal subdomain"/>
    <property type="match status" value="1"/>
</dbReference>
<dbReference type="GO" id="GO:0035825">
    <property type="term" value="P:homologous recombination"/>
    <property type="evidence" value="ECO:0007669"/>
    <property type="project" value="UniProtKB-ARBA"/>
</dbReference>
<evidence type="ECO:0000256" key="7">
    <source>
        <dbReference type="ARBA" id="ARBA00022840"/>
    </source>
</evidence>
<evidence type="ECO:0000313" key="15">
    <source>
        <dbReference type="EMBL" id="KAJ1104062.1"/>
    </source>
</evidence>
<evidence type="ECO:0000256" key="3">
    <source>
        <dbReference type="ARBA" id="ARBA00022741"/>
    </source>
</evidence>
<dbReference type="SMART" id="SM00487">
    <property type="entry name" value="DEXDc"/>
    <property type="match status" value="1"/>
</dbReference>
<dbReference type="CDD" id="cd18801">
    <property type="entry name" value="SF2_C_FANCM_Hef"/>
    <property type="match status" value="1"/>
</dbReference>
<evidence type="ECO:0000256" key="2">
    <source>
        <dbReference type="ARBA" id="ARBA00009889"/>
    </source>
</evidence>
<dbReference type="Pfam" id="PF02732">
    <property type="entry name" value="ERCC4"/>
    <property type="match status" value="1"/>
</dbReference>
<evidence type="ECO:0000259" key="13">
    <source>
        <dbReference type="PROSITE" id="PS51192"/>
    </source>
</evidence>
<evidence type="ECO:0000256" key="4">
    <source>
        <dbReference type="ARBA" id="ARBA00022763"/>
    </source>
</evidence>
<evidence type="ECO:0000259" key="14">
    <source>
        <dbReference type="PROSITE" id="PS51194"/>
    </source>
</evidence>
<dbReference type="FunFam" id="3.40.50.300:FF:000861">
    <property type="entry name" value="Fanconi anemia, complementation group M"/>
    <property type="match status" value="1"/>
</dbReference>
<feature type="region of interest" description="Disordered" evidence="12">
    <location>
        <begin position="1"/>
        <end position="33"/>
    </location>
</feature>
<dbReference type="Gene3D" id="1.20.1320.20">
    <property type="entry name" value="hef helicase domain"/>
    <property type="match status" value="1"/>
</dbReference>
<keyword evidence="8" id="KW-0234">DNA repair</keyword>
<dbReference type="InterPro" id="IPR044749">
    <property type="entry name" value="FANCM_DEXDc"/>
</dbReference>
<dbReference type="GO" id="GO:0004518">
    <property type="term" value="F:nuclease activity"/>
    <property type="evidence" value="ECO:0007669"/>
    <property type="project" value="InterPro"/>
</dbReference>
<keyword evidence="16" id="KW-1185">Reference proteome</keyword>
<sequence length="2199" mass="244995">MSGKQRTLFQTWGSRPQSARGRHSEPAKGNGGHCFAGIPSGLRLSAPPAFKAEQEEDDDDLLLVAVYEAEKTLAPTGHQASEKQSEVCSGEGPSQTAAETLPGFDLAAGSVWIYPTNMPIRDYQFNIAQSALLQNTLVCLPTGLGKTFIAAVVMYNFYRWYPSGKIVFMAPTKPLVAQQIEACYCVMGIPQEHMAEMTGTTQAINRKEIWQTRKVFFLTPQVMVNDLTRGACPAAHVKCLVIDEAHKALGNHAYCQVVRELSNYTNQFRILALSATPGSDAKAVQQVITNLLIAQIELRSEDSPDIQPYSHERQLEKFVVPLGDELVAIQKAYIQVLEAVAGRLIRNKLLSSKDIPNLTKYQIVLARDQFRKNPPTNIKGCEQGILEGDYALCISLFHGYELLLQMGSRSFYVFLRTIMDGTKGAARARSELSRNHDFVTLYQRLESMFAGSRVSEANGSLLFNSSLGPGQPPPFIYSHPKLKKLEEVVLKHFKSWKRSEGEGAPAKGPVDTRVMIFSSFRDSVQEIAEMLNQHLPVVKVMTFVGHSSTGNGVKGFTQKEQLEVMKRFRDGGYNTLVSTCVGEEGLDIGEVDLIVCFDAQKSPIRLVQRMGRTGRKRQGRIVVILTAGREERTYNQSQSIKRSIHKAILGNSMLHFNSHSPRMVPEGLHPAVHKMYITQASYETKDNTRQSSAHRKSVLFNGTMCKQSNPKDDWSLTTEEFEAWNTLYRIKDSDGIKEVTMPRTCFESFSDKEQKLECGTNDFRELSLSEWRLWQNQLLPTHLVNHSDRCNNFVSVMEMIEILKHEEDGCSYELEMMPYLHNDDVVMPKKPGSVPAGRKEKQSTEKIFDFKKDKEGSSAKGKHLPSFVESDEESASLFRESNFKYTKKSTSLNPDNKMETDHSFGKALTENEGNSGLGDRKPTPGKISISSSNQGASLEEVDNLTQGMDVEVFNEFSLEDHPIPTQQNTVVRAEPCKQMPSISDELLPQRTSDGCTRINTDSGYNSFTDESAVVTYTMFYPPEEELDYCTQKNQFNIHSLSTVKSILTNVERFLSRSPPPLEELSQLDMMLQIDKAQLDKHLNNTLVPDSAMKSPENTLFLSCLSNYNEVIEPATDLASDACIAAKNELSINFSVKSNLKLAEFDLPGPDVHTQNSKSSQMESAAGSKYSNKDWHDIFDNDSDDDNTHEEMLNHCSDTALLENKCVKVSEHMTNLVVSKHITACVNDEDITDFVDEAHVMKSAADEHNSSFAGDEHKAELGTEDSLDLFEEEPFSLTDDKSPCKTDTSRSGPVPGLSEEKIHPTDISTMHTQCEGELSASHLRLPVRTCMPAELEGSVSNNDVFDCSDELFSVNFELGFSIDESDVEDASVNLDVLNQSAIEKEEAISYSPLQDISVRDENHIDSCSVTPLPSYAKLSLAGDKRSTPVSSSCNIQLSKSNQGSAFNSTREDEYASPVNFSLCKSIFTPLGEKRSSTEVRGRTSRRLASDLEAQTPLTPFFKTRRENADAVKKKLLTFEFGSISFPAMASSSEKKISSTSPSVPNDGHDSESEDEVLFRRKRKKTVENVFNSPQFPHSQVTHSDSEPDSPIQAVKKRRHRLDTSELGDDDMDFKNNTKNSTTKETLISGKQPAGVKRQKSSHLRRKHAAKQFLDVEAELSSEGADEVSSDETFDSAEEGESSLNEFLNDNTELSQALNDSEMHGVYMKSVRSPAFGNRLKLVPSKARNNNLTIFSQVPEQDETYLEDSFCVQEGNEEEVASKMDSSDEEDAAIINFDLLNQDSFIGGRKQYCTRRRAKIKQAQAERNCEIENPKKKISRIIVPDDSSEEESELKNATKVTPVVHLKANPQTLGQRQATFLKPLPVSPTIRFKKPPDPGGDSSNLPLKDRCQARLKMQASVSEVLDFQPDNTATLASASLRKNHSKSQTTCTEVNSFTGGSSENSTFSCSSASNRTASDLSSSSVKLTENSSMLCVLADSREISSGPEVISCLKMAHAVKVEVCSLNGCDYIVSNRMAVERKLQSEFVNCNNRNKLIERIQHLQNLFERICLIVEKDRIKPGETSRIFQRHKYYDSMLSSLIAAGIRILFSSSQEETAGLLKELALVEQRKKAGIVVPTEVKAHKKDALQFYLSIPNINHVTALNMCHRFSTVKQMANSSVTDIASYAQVSQQKAEEIYRYIHYVFDSQMLPTASVGGKAR</sequence>
<feature type="compositionally biased region" description="Polar residues" evidence="12">
    <location>
        <begin position="1"/>
        <end position="17"/>
    </location>
</feature>
<feature type="domain" description="Helicase ATP-binding" evidence="13">
    <location>
        <begin position="127"/>
        <end position="295"/>
    </location>
</feature>
<dbReference type="Pfam" id="PF16783">
    <property type="entry name" value="FANCM-MHF_bd"/>
    <property type="match status" value="1"/>
</dbReference>
<feature type="compositionally biased region" description="Acidic residues" evidence="12">
    <location>
        <begin position="1656"/>
        <end position="1679"/>
    </location>
</feature>
<comment type="function">
    <text evidence="10">DNA-dependent ATPase component of the Fanconi anemia (FA) core complex. Required for the normal activation of the FA pathway, leading to monoubiquitination of the FANCI-FANCD2 complex in response to DNA damage, cellular resistance to DNA cross-linking drugs, and prevention of chromosomal breakage. In complex with CENPS and CENPX, binds double-stranded DNA (dsDNA), fork-structured DNA (fsDNA) and Holliday junction substrates. Its ATP-dependent DNA branch migration activity can process branched DNA structures such as a movable replication fork. This activity is strongly stimulated in the presence of CENPS and CENPX. In complex with FAAP24, efficiently binds to single-strand DNA (ssDNA), splayed-arm DNA, and 3'-flap substrates. In vitro, on its own, strongly binds ssDNA oligomers and weakly fsDNA, but does not bind to dsDNA.</text>
</comment>
<evidence type="ECO:0000256" key="1">
    <source>
        <dbReference type="ARBA" id="ARBA00004123"/>
    </source>
</evidence>
<evidence type="ECO:0000256" key="11">
    <source>
        <dbReference type="ARBA" id="ARBA00083245"/>
    </source>
</evidence>
<comment type="similarity">
    <text evidence="2">Belongs to the DEAD box helicase family. DEAH subfamily. FANCM sub-subfamily.</text>
</comment>
<protein>
    <recommendedName>
        <fullName evidence="11">ATP-dependent RNA helicase FANCM</fullName>
    </recommendedName>
</protein>
<dbReference type="PANTHER" id="PTHR14025:SF20">
    <property type="entry name" value="FANCONI ANEMIA GROUP M PROTEIN"/>
    <property type="match status" value="1"/>
</dbReference>
<dbReference type="InterPro" id="IPR001650">
    <property type="entry name" value="Helicase_C-like"/>
</dbReference>
<dbReference type="PROSITE" id="PS51194">
    <property type="entry name" value="HELICASE_CTER"/>
    <property type="match status" value="1"/>
</dbReference>
<dbReference type="PROSITE" id="PS51192">
    <property type="entry name" value="HELICASE_ATP_BIND_1"/>
    <property type="match status" value="1"/>
</dbReference>
<dbReference type="InterPro" id="IPR014001">
    <property type="entry name" value="Helicase_ATP-bd"/>
</dbReference>
<evidence type="ECO:0000256" key="10">
    <source>
        <dbReference type="ARBA" id="ARBA00058282"/>
    </source>
</evidence>
<feature type="region of interest" description="Disordered" evidence="12">
    <location>
        <begin position="907"/>
        <end position="936"/>
    </location>
</feature>
<dbReference type="InterPro" id="IPR006166">
    <property type="entry name" value="ERCC4_domain"/>
</dbReference>
<dbReference type="InterPro" id="IPR010994">
    <property type="entry name" value="RuvA_2-like"/>
</dbReference>